<feature type="domain" description="RagB/SusD" evidence="6">
    <location>
        <begin position="340"/>
        <end position="484"/>
    </location>
</feature>
<name>A0A1I1RJA7_9BACT</name>
<keyword evidence="9" id="KW-1185">Reference proteome</keyword>
<evidence type="ECO:0000256" key="5">
    <source>
        <dbReference type="ARBA" id="ARBA00023237"/>
    </source>
</evidence>
<evidence type="ECO:0000256" key="2">
    <source>
        <dbReference type="ARBA" id="ARBA00006275"/>
    </source>
</evidence>
<dbReference type="AlphaFoldDB" id="A0A1I1RJA7"/>
<sequence length="484" mass="53922">MKKRILAILFLTATLYSCKDFLNLKPEYQISDQGFYQNQNDFETALVGVYSTFRGLYSSSNILYMSELTTDNTEIQWSSPSADEMQMDQNGVTATNAFARAVWNSCLYTISQSTNILNRIDAVNFDQTTKNRIKGEAQFLRAFSYFYMVRLFGNVPITNETFSSPAQVAAADLTLRPKEDVYKLILSDLTSAETLLPATLVADKTRASQMTVKALLGKVYLTQQSYDLAATKLKEVIDSKQYSLVADYKTLSTNGNTNLAETILEVDYLSGQTAGNGQTLGNNYSTLFTPAITSMAIFPGNSQGAGRIVPTLDLTKAYETGDARKAVSVNDSVLLIGGKKSYSRYGLKFVDFKAVDPGDGSISFTILRYADLLLMYAEVLNEQGKAADALPYINQVRQRAKLPALAGLAQADLRLALERERRVEFLYEGHRWFDLIRTGRAQTVLNAHYASQKLNFSVQDFELLFPIPQAEIDLNPKLKQNNGY</sequence>
<evidence type="ECO:0000256" key="3">
    <source>
        <dbReference type="ARBA" id="ARBA00022729"/>
    </source>
</evidence>
<evidence type="ECO:0000259" key="7">
    <source>
        <dbReference type="Pfam" id="PF14322"/>
    </source>
</evidence>
<dbReference type="RefSeq" id="WP_093826832.1">
    <property type="nucleotide sequence ID" value="NZ_FOLQ01000004.1"/>
</dbReference>
<dbReference type="STRING" id="662367.SAMN05216167_104293"/>
<dbReference type="Proteomes" id="UP000198598">
    <property type="component" value="Unassembled WGS sequence"/>
</dbReference>
<evidence type="ECO:0000313" key="8">
    <source>
        <dbReference type="EMBL" id="SFD30590.1"/>
    </source>
</evidence>
<dbReference type="Gene3D" id="1.25.40.390">
    <property type="match status" value="1"/>
</dbReference>
<dbReference type="GO" id="GO:0009279">
    <property type="term" value="C:cell outer membrane"/>
    <property type="evidence" value="ECO:0007669"/>
    <property type="project" value="UniProtKB-SubCell"/>
</dbReference>
<evidence type="ECO:0000256" key="1">
    <source>
        <dbReference type="ARBA" id="ARBA00004442"/>
    </source>
</evidence>
<evidence type="ECO:0000313" key="9">
    <source>
        <dbReference type="Proteomes" id="UP000198598"/>
    </source>
</evidence>
<protein>
    <submittedName>
        <fullName evidence="8">Starch-binding associating with outer membrane</fullName>
    </submittedName>
</protein>
<dbReference type="Pfam" id="PF14322">
    <property type="entry name" value="SusD-like_3"/>
    <property type="match status" value="1"/>
</dbReference>
<comment type="similarity">
    <text evidence="2">Belongs to the SusD family.</text>
</comment>
<dbReference type="EMBL" id="FOLQ01000004">
    <property type="protein sequence ID" value="SFD30590.1"/>
    <property type="molecule type" value="Genomic_DNA"/>
</dbReference>
<dbReference type="CDD" id="cd08977">
    <property type="entry name" value="SusD"/>
    <property type="match status" value="1"/>
</dbReference>
<evidence type="ECO:0000259" key="6">
    <source>
        <dbReference type="Pfam" id="PF07980"/>
    </source>
</evidence>
<comment type="subcellular location">
    <subcellularLocation>
        <location evidence="1">Cell outer membrane</location>
    </subcellularLocation>
</comment>
<proteinExistence type="inferred from homology"/>
<dbReference type="SUPFAM" id="SSF48452">
    <property type="entry name" value="TPR-like"/>
    <property type="match status" value="1"/>
</dbReference>
<organism evidence="8 9">
    <name type="scientific">Spirosoma endophyticum</name>
    <dbReference type="NCBI Taxonomy" id="662367"/>
    <lineage>
        <taxon>Bacteria</taxon>
        <taxon>Pseudomonadati</taxon>
        <taxon>Bacteroidota</taxon>
        <taxon>Cytophagia</taxon>
        <taxon>Cytophagales</taxon>
        <taxon>Cytophagaceae</taxon>
        <taxon>Spirosoma</taxon>
    </lineage>
</organism>
<dbReference type="Pfam" id="PF07980">
    <property type="entry name" value="SusD_RagB"/>
    <property type="match status" value="1"/>
</dbReference>
<keyword evidence="5" id="KW-0998">Cell outer membrane</keyword>
<accession>A0A1I1RJA7</accession>
<reference evidence="8 9" key="1">
    <citation type="submission" date="2016-10" db="EMBL/GenBank/DDBJ databases">
        <authorList>
            <person name="de Groot N.N."/>
        </authorList>
    </citation>
    <scope>NUCLEOTIDE SEQUENCE [LARGE SCALE GENOMIC DNA]</scope>
    <source>
        <strain evidence="8 9">DSM 26130</strain>
    </source>
</reference>
<dbReference type="InterPro" id="IPR033985">
    <property type="entry name" value="SusD-like_N"/>
</dbReference>
<dbReference type="PROSITE" id="PS51257">
    <property type="entry name" value="PROKAR_LIPOPROTEIN"/>
    <property type="match status" value="1"/>
</dbReference>
<dbReference type="InterPro" id="IPR012944">
    <property type="entry name" value="SusD_RagB_dom"/>
</dbReference>
<keyword evidence="4" id="KW-0472">Membrane</keyword>
<dbReference type="OrthoDB" id="636214at2"/>
<gene>
    <name evidence="8" type="ORF">SAMN05216167_104293</name>
</gene>
<keyword evidence="3" id="KW-0732">Signal</keyword>
<dbReference type="InterPro" id="IPR011990">
    <property type="entry name" value="TPR-like_helical_dom_sf"/>
</dbReference>
<evidence type="ECO:0000256" key="4">
    <source>
        <dbReference type="ARBA" id="ARBA00023136"/>
    </source>
</evidence>
<feature type="domain" description="SusD-like N-terminal" evidence="7">
    <location>
        <begin position="20"/>
        <end position="221"/>
    </location>
</feature>